<dbReference type="Proteomes" id="UP000664795">
    <property type="component" value="Unassembled WGS sequence"/>
</dbReference>
<gene>
    <name evidence="3" type="ORF">J2I48_05160</name>
</gene>
<organism evidence="3 4">
    <name type="scientific">Fibrella aquatilis</name>
    <dbReference type="NCBI Taxonomy" id="2817059"/>
    <lineage>
        <taxon>Bacteria</taxon>
        <taxon>Pseudomonadati</taxon>
        <taxon>Bacteroidota</taxon>
        <taxon>Cytophagia</taxon>
        <taxon>Cytophagales</taxon>
        <taxon>Spirosomataceae</taxon>
        <taxon>Fibrella</taxon>
    </lineage>
</organism>
<protein>
    <submittedName>
        <fullName evidence="3">Uncharacterized protein</fullName>
    </submittedName>
</protein>
<reference evidence="3 4" key="1">
    <citation type="submission" date="2021-03" db="EMBL/GenBank/DDBJ databases">
        <title>Fibrella sp. HMF5036 genome sequencing and assembly.</title>
        <authorList>
            <person name="Kang H."/>
            <person name="Kim H."/>
            <person name="Bae S."/>
            <person name="Joh K."/>
        </authorList>
    </citation>
    <scope>NUCLEOTIDE SEQUENCE [LARGE SCALE GENOMIC DNA]</scope>
    <source>
        <strain evidence="3 4">HMF5036</strain>
    </source>
</reference>
<evidence type="ECO:0000313" key="3">
    <source>
        <dbReference type="EMBL" id="MBO0930372.1"/>
    </source>
</evidence>
<keyword evidence="2" id="KW-1133">Transmembrane helix</keyword>
<dbReference type="RefSeq" id="WP_207334337.1">
    <property type="nucleotide sequence ID" value="NZ_JAFMYU010000003.1"/>
</dbReference>
<keyword evidence="2" id="KW-0472">Membrane</keyword>
<dbReference type="EMBL" id="JAFMYU010000003">
    <property type="protein sequence ID" value="MBO0930372.1"/>
    <property type="molecule type" value="Genomic_DNA"/>
</dbReference>
<evidence type="ECO:0000256" key="1">
    <source>
        <dbReference type="SAM" id="MobiDB-lite"/>
    </source>
</evidence>
<feature type="compositionally biased region" description="Low complexity" evidence="1">
    <location>
        <begin position="125"/>
        <end position="143"/>
    </location>
</feature>
<feature type="region of interest" description="Disordered" evidence="1">
    <location>
        <begin position="125"/>
        <end position="153"/>
    </location>
</feature>
<keyword evidence="4" id="KW-1185">Reference proteome</keyword>
<dbReference type="AlphaFoldDB" id="A0A939G0W6"/>
<keyword evidence="2" id="KW-0812">Transmembrane</keyword>
<evidence type="ECO:0000256" key="2">
    <source>
        <dbReference type="SAM" id="Phobius"/>
    </source>
</evidence>
<feature type="transmembrane region" description="Helical" evidence="2">
    <location>
        <begin position="163"/>
        <end position="182"/>
    </location>
</feature>
<name>A0A939G0W6_9BACT</name>
<accession>A0A939G0W6</accession>
<evidence type="ECO:0000313" key="4">
    <source>
        <dbReference type="Proteomes" id="UP000664795"/>
    </source>
</evidence>
<proteinExistence type="predicted"/>
<comment type="caution">
    <text evidence="3">The sequence shown here is derived from an EMBL/GenBank/DDBJ whole genome shotgun (WGS) entry which is preliminary data.</text>
</comment>
<sequence length="185" mass="19792">MADIINGQVVGTWARGYNCGIGGLGTCYQYNTYRVRKFKNRLLITRTYSSRSGDSAGELVCSEAYIQEIVAAGVFNVDFRQSALFAKLAKQPVLSAEGFIGSDTQLSSTYTQDNESVLKLSDFDGTTPAITNPNTPNNPTNNGNNGGNNNGGNTTNGLTLDQLLPYIAGTIVLLGVVLIVVLNRK</sequence>